<evidence type="ECO:0000313" key="2">
    <source>
        <dbReference type="Proteomes" id="UP000177515"/>
    </source>
</evidence>
<name>A0A1D9I815_9BURK</name>
<dbReference type="InterPro" id="IPR014710">
    <property type="entry name" value="RmlC-like_jellyroll"/>
</dbReference>
<dbReference type="Gene3D" id="2.60.120.10">
    <property type="entry name" value="Jelly Rolls"/>
    <property type="match status" value="1"/>
</dbReference>
<organism evidence="1 2">
    <name type="scientific">Cupriavidus malaysiensis</name>
    <dbReference type="NCBI Taxonomy" id="367825"/>
    <lineage>
        <taxon>Bacteria</taxon>
        <taxon>Pseudomonadati</taxon>
        <taxon>Pseudomonadota</taxon>
        <taxon>Betaproteobacteria</taxon>
        <taxon>Burkholderiales</taxon>
        <taxon>Burkholderiaceae</taxon>
        <taxon>Cupriavidus</taxon>
    </lineage>
</organism>
<dbReference type="SUPFAM" id="SSF51182">
    <property type="entry name" value="RmlC-like cupins"/>
    <property type="match status" value="1"/>
</dbReference>
<dbReference type="Proteomes" id="UP000177515">
    <property type="component" value="Chromosome 1"/>
</dbReference>
<dbReference type="InterPro" id="IPR011051">
    <property type="entry name" value="RmlC_Cupin_sf"/>
</dbReference>
<gene>
    <name evidence="1" type="ORF">BKK80_17500</name>
</gene>
<dbReference type="PANTHER" id="PTHR37943:SF1">
    <property type="entry name" value="PROTEIN VES"/>
    <property type="match status" value="1"/>
</dbReference>
<dbReference type="InterPro" id="IPR010282">
    <property type="entry name" value="Uncharacterised_HutD/Ves"/>
</dbReference>
<dbReference type="EMBL" id="CP017754">
    <property type="protein sequence ID" value="AOZ08221.1"/>
    <property type="molecule type" value="Genomic_DNA"/>
</dbReference>
<dbReference type="PANTHER" id="PTHR37943">
    <property type="entry name" value="PROTEIN VES"/>
    <property type="match status" value="1"/>
</dbReference>
<dbReference type="Pfam" id="PF05962">
    <property type="entry name" value="HutD"/>
    <property type="match status" value="1"/>
</dbReference>
<dbReference type="CDD" id="cd20293">
    <property type="entry name" value="cupin_HutD_N"/>
    <property type="match status" value="1"/>
</dbReference>
<accession>A0A1D9I815</accession>
<evidence type="ECO:0000313" key="1">
    <source>
        <dbReference type="EMBL" id="AOZ08221.1"/>
    </source>
</evidence>
<sequence length="220" mass="22661">MPGAAPPRVFALADIAATPWKNGGGLTREIAVWPPGAGMDDFDWRVSVADIAADGPFSAFPGIDRQIVLLSGAGVRLCADDGSFDHALTDAGEPFAFCGETGVQATLVDGATRDFNVMTRRGRCRARLVPRRGPFALDGGPQAVLLLAVAGRWLAAGEDGAAPQASTAAFELAAGSGWLLAGGSRSGRLALRPDPADPAQAPGVPLCLQLTMEPEPETES</sequence>
<keyword evidence="2" id="KW-1185">Reference proteome</keyword>
<protein>
    <submittedName>
        <fullName evidence="1">Histidine utilization protein HutD</fullName>
    </submittedName>
</protein>
<reference evidence="1 2" key="1">
    <citation type="submission" date="2016-10" db="EMBL/GenBank/DDBJ databases">
        <title>Complete genome sequences of three Cupriavidus strains isolated from various Malaysian environments.</title>
        <authorList>
            <person name="Abdullah A.A.-A."/>
            <person name="Shafie N.A.H."/>
            <person name="Lau N.S."/>
        </authorList>
    </citation>
    <scope>NUCLEOTIDE SEQUENCE [LARGE SCALE GENOMIC DNA]</scope>
    <source>
        <strain evidence="1 2">USMAA1020</strain>
    </source>
</reference>
<proteinExistence type="predicted"/>